<proteinExistence type="predicted"/>
<protein>
    <recommendedName>
        <fullName evidence="3">HNH nuclease domain-containing protein</fullName>
    </recommendedName>
</protein>
<dbReference type="EMBL" id="SFCI01000317">
    <property type="protein sequence ID" value="TFY80588.1"/>
    <property type="molecule type" value="Genomic_DNA"/>
</dbReference>
<gene>
    <name evidence="1" type="ORF">EWM64_g3424</name>
</gene>
<keyword evidence="2" id="KW-1185">Reference proteome</keyword>
<dbReference type="Proteomes" id="UP000298061">
    <property type="component" value="Unassembled WGS sequence"/>
</dbReference>
<name>A0A4Z0A4I4_9AGAM</name>
<dbReference type="AlphaFoldDB" id="A0A4Z0A4I4"/>
<dbReference type="OrthoDB" id="3267100at2759"/>
<evidence type="ECO:0000313" key="1">
    <source>
        <dbReference type="EMBL" id="TFY80588.1"/>
    </source>
</evidence>
<evidence type="ECO:0000313" key="2">
    <source>
        <dbReference type="Proteomes" id="UP000298061"/>
    </source>
</evidence>
<accession>A0A4Z0A4I4</accession>
<organism evidence="1 2">
    <name type="scientific">Hericium alpestre</name>
    <dbReference type="NCBI Taxonomy" id="135208"/>
    <lineage>
        <taxon>Eukaryota</taxon>
        <taxon>Fungi</taxon>
        <taxon>Dikarya</taxon>
        <taxon>Basidiomycota</taxon>
        <taxon>Agaricomycotina</taxon>
        <taxon>Agaricomycetes</taxon>
        <taxon>Russulales</taxon>
        <taxon>Hericiaceae</taxon>
        <taxon>Hericium</taxon>
    </lineage>
</organism>
<comment type="caution">
    <text evidence="1">The sequence shown here is derived from an EMBL/GenBank/DDBJ whole genome shotgun (WGS) entry which is preliminary data.</text>
</comment>
<reference evidence="1 2" key="1">
    <citation type="submission" date="2019-02" db="EMBL/GenBank/DDBJ databases">
        <title>Genome sequencing of the rare red list fungi Hericium alpestre (H. flagellum).</title>
        <authorList>
            <person name="Buettner E."/>
            <person name="Kellner H."/>
        </authorList>
    </citation>
    <scope>NUCLEOTIDE SEQUENCE [LARGE SCALE GENOMIC DNA]</scope>
    <source>
        <strain evidence="1 2">DSM 108284</strain>
    </source>
</reference>
<evidence type="ECO:0008006" key="3">
    <source>
        <dbReference type="Google" id="ProtNLM"/>
    </source>
</evidence>
<sequence>MVKPAHGNIWFALISEKELPLFYLDLNISLIQNLCLKPVKYLRYLAWCILGMTGPETAILFNNVPVDDDEDLVERGTYYFSAPGLSNFIRILDEKPNFKHVKMRNEAYTVREWYKFEYEENEPPSGFRGKLMERDSGCVFISLLAETMHIIEEDALLQRVINDRSPDPSTHEDLSTLDVDDIRNGFLILNQTPNCILGPEDIPTAAECHVSDTDSYPAGRRYSLQWLEGDPVSMAIMPNNLDAKFRKDNHGALPSAHLLAFHYGQTAVERWGRGWQDFLFSYSRAVARYPLTRRGRKRKPYHAADFLLLLCQYKPDHPLAQAQA</sequence>